<keyword evidence="8" id="KW-1185">Reference proteome</keyword>
<proteinExistence type="inferred from homology"/>
<evidence type="ECO:0000313" key="8">
    <source>
        <dbReference type="Proteomes" id="UP000230750"/>
    </source>
</evidence>
<dbReference type="Pfam" id="PF04505">
    <property type="entry name" value="CD225"/>
    <property type="match status" value="1"/>
</dbReference>
<dbReference type="InterPro" id="IPR007593">
    <property type="entry name" value="CD225/Dispanin_fam"/>
</dbReference>
<gene>
    <name evidence="7" type="ORF">BSL78_13442</name>
</gene>
<evidence type="ECO:0000313" key="7">
    <source>
        <dbReference type="EMBL" id="PIK49675.1"/>
    </source>
</evidence>
<evidence type="ECO:0000256" key="4">
    <source>
        <dbReference type="ARBA" id="ARBA00022989"/>
    </source>
</evidence>
<dbReference type="Proteomes" id="UP000230750">
    <property type="component" value="Unassembled WGS sequence"/>
</dbReference>
<dbReference type="OrthoDB" id="5989578at2759"/>
<dbReference type="AlphaFoldDB" id="A0A2G8KNY2"/>
<dbReference type="InterPro" id="IPR051423">
    <property type="entry name" value="CD225/Dispanin"/>
</dbReference>
<organism evidence="7 8">
    <name type="scientific">Stichopus japonicus</name>
    <name type="common">Sea cucumber</name>
    <dbReference type="NCBI Taxonomy" id="307972"/>
    <lineage>
        <taxon>Eukaryota</taxon>
        <taxon>Metazoa</taxon>
        <taxon>Echinodermata</taxon>
        <taxon>Eleutherozoa</taxon>
        <taxon>Echinozoa</taxon>
        <taxon>Holothuroidea</taxon>
        <taxon>Aspidochirotacea</taxon>
        <taxon>Aspidochirotida</taxon>
        <taxon>Stichopodidae</taxon>
        <taxon>Apostichopus</taxon>
    </lineage>
</organism>
<dbReference type="EMBL" id="MRZV01000452">
    <property type="protein sequence ID" value="PIK49675.1"/>
    <property type="molecule type" value="Genomic_DNA"/>
</dbReference>
<comment type="caution">
    <text evidence="7">The sequence shown here is derived from an EMBL/GenBank/DDBJ whole genome shotgun (WGS) entry which is preliminary data.</text>
</comment>
<dbReference type="InterPro" id="IPR016130">
    <property type="entry name" value="Tyr_Pase_AS"/>
</dbReference>
<evidence type="ECO:0000256" key="1">
    <source>
        <dbReference type="ARBA" id="ARBA00004370"/>
    </source>
</evidence>
<evidence type="ECO:0008006" key="9">
    <source>
        <dbReference type="Google" id="ProtNLM"/>
    </source>
</evidence>
<keyword evidence="4 6" id="KW-1133">Transmembrane helix</keyword>
<dbReference type="PROSITE" id="PS00383">
    <property type="entry name" value="TYR_PHOSPHATASE_1"/>
    <property type="match status" value="1"/>
</dbReference>
<keyword evidence="5 6" id="KW-0472">Membrane</keyword>
<dbReference type="STRING" id="307972.A0A2G8KNY2"/>
<evidence type="ECO:0000256" key="3">
    <source>
        <dbReference type="ARBA" id="ARBA00022692"/>
    </source>
</evidence>
<sequence length="154" mass="16821">MKCDTLLSLAGPEMSIAVLFVHCAVGIDRSSNEAKVHLIDNQEPYQDEPPQYDTEGSFPAQQVMIRQPPLTDPPRDYFAEAILVTICCFWPTGIVAIIKASEVQQAAARGDRDMAERSSVSARKFVCLTLGIGVACLVLVLLLVCSTRYSSLIC</sequence>
<name>A0A2G8KNY2_STIJA</name>
<dbReference type="PANTHER" id="PTHR14948">
    <property type="entry name" value="NG5"/>
    <property type="match status" value="1"/>
</dbReference>
<comment type="similarity">
    <text evidence="2">Belongs to the CD225/Dispanin family.</text>
</comment>
<keyword evidence="3 6" id="KW-0812">Transmembrane</keyword>
<accession>A0A2G8KNY2</accession>
<dbReference type="GO" id="GO:0016020">
    <property type="term" value="C:membrane"/>
    <property type="evidence" value="ECO:0007669"/>
    <property type="project" value="UniProtKB-SubCell"/>
</dbReference>
<reference evidence="7 8" key="1">
    <citation type="journal article" date="2017" name="PLoS Biol.">
        <title>The sea cucumber genome provides insights into morphological evolution and visceral regeneration.</title>
        <authorList>
            <person name="Zhang X."/>
            <person name="Sun L."/>
            <person name="Yuan J."/>
            <person name="Sun Y."/>
            <person name="Gao Y."/>
            <person name="Zhang L."/>
            <person name="Li S."/>
            <person name="Dai H."/>
            <person name="Hamel J.F."/>
            <person name="Liu C."/>
            <person name="Yu Y."/>
            <person name="Liu S."/>
            <person name="Lin W."/>
            <person name="Guo K."/>
            <person name="Jin S."/>
            <person name="Xu P."/>
            <person name="Storey K.B."/>
            <person name="Huan P."/>
            <person name="Zhang T."/>
            <person name="Zhou Y."/>
            <person name="Zhang J."/>
            <person name="Lin C."/>
            <person name="Li X."/>
            <person name="Xing L."/>
            <person name="Huo D."/>
            <person name="Sun M."/>
            <person name="Wang L."/>
            <person name="Mercier A."/>
            <person name="Li F."/>
            <person name="Yang H."/>
            <person name="Xiang J."/>
        </authorList>
    </citation>
    <scope>NUCLEOTIDE SEQUENCE [LARGE SCALE GENOMIC DNA]</scope>
    <source>
        <strain evidence="7">Shaxun</strain>
        <tissue evidence="7">Muscle</tissue>
    </source>
</reference>
<evidence type="ECO:0000256" key="6">
    <source>
        <dbReference type="SAM" id="Phobius"/>
    </source>
</evidence>
<comment type="subcellular location">
    <subcellularLocation>
        <location evidence="1">Membrane</location>
    </subcellularLocation>
</comment>
<evidence type="ECO:0000256" key="2">
    <source>
        <dbReference type="ARBA" id="ARBA00006843"/>
    </source>
</evidence>
<evidence type="ECO:0000256" key="5">
    <source>
        <dbReference type="ARBA" id="ARBA00023136"/>
    </source>
</evidence>
<dbReference type="PANTHER" id="PTHR14948:SF25">
    <property type="entry name" value="DUF4190 DOMAIN-CONTAINING PROTEIN"/>
    <property type="match status" value="1"/>
</dbReference>
<protein>
    <recommendedName>
        <fullName evidence="9">Proline-rich transmembrane protein 1</fullName>
    </recommendedName>
</protein>
<feature type="transmembrane region" description="Helical" evidence="6">
    <location>
        <begin position="77"/>
        <end position="101"/>
    </location>
</feature>
<feature type="transmembrane region" description="Helical" evidence="6">
    <location>
        <begin position="122"/>
        <end position="144"/>
    </location>
</feature>